<dbReference type="HOGENOM" id="CLU_016922_8_0_1"/>
<protein>
    <recommendedName>
        <fullName evidence="13">Alanine--glyoxylate aminotransferase 2, mitochondrial</fullName>
        <ecNumber evidence="28">2.6.1.18</ecNumber>
        <ecNumber evidence="12">2.6.1.40</ecNumber>
        <ecNumber evidence="5">2.6.1.44</ecNumber>
    </recommendedName>
    <alternativeName>
        <fullName evidence="14">(R)-3-amino-2-methylpropionate--pyruvate transaminase</fullName>
    </alternativeName>
    <alternativeName>
        <fullName evidence="16">Beta-ALAAT II</fullName>
    </alternativeName>
    <alternativeName>
        <fullName evidence="17">Beta-alanine-pyruvate aminotransferase</fullName>
    </alternativeName>
    <alternativeName>
        <fullName evidence="30">D-3-aminoisobutyrate-pyruvate aminotransferase</fullName>
    </alternativeName>
    <alternativeName>
        <fullName evidence="15">D-AIBAT</fullName>
    </alternativeName>
    <alternativeName>
        <fullName evidence="29">D-beta-aminoisobutyrate-pyruvate aminotransferase</fullName>
    </alternativeName>
</protein>
<evidence type="ECO:0000256" key="3">
    <source>
        <dbReference type="ARBA" id="ARBA00008954"/>
    </source>
</evidence>
<comment type="catalytic activity">
    <reaction evidence="20">
        <text>(R)-3-amino-2-methylpropanoate + pyruvate = 2-methyl-3-oxopropanoate + L-alanine</text>
        <dbReference type="Rhea" id="RHEA:18393"/>
        <dbReference type="ChEBI" id="CHEBI:15361"/>
        <dbReference type="ChEBI" id="CHEBI:57700"/>
        <dbReference type="ChEBI" id="CHEBI:57731"/>
        <dbReference type="ChEBI" id="CHEBI:57972"/>
        <dbReference type="EC" id="2.6.1.40"/>
    </reaction>
    <physiologicalReaction direction="left-to-right" evidence="20">
        <dbReference type="Rhea" id="RHEA:18394"/>
    </physiologicalReaction>
</comment>
<name>D6W6C3_TRICA</name>
<comment type="catalytic activity">
    <reaction evidence="26">
        <text>3-oxopropanoate + L-alanine = beta-alanine + pyruvate</text>
        <dbReference type="Rhea" id="RHEA:14077"/>
        <dbReference type="ChEBI" id="CHEBI:15361"/>
        <dbReference type="ChEBI" id="CHEBI:33190"/>
        <dbReference type="ChEBI" id="CHEBI:57966"/>
        <dbReference type="ChEBI" id="CHEBI:57972"/>
        <dbReference type="EC" id="2.6.1.18"/>
    </reaction>
    <physiologicalReaction direction="right-to-left" evidence="26">
        <dbReference type="Rhea" id="RHEA:14079"/>
    </physiologicalReaction>
</comment>
<dbReference type="InterPro" id="IPR015421">
    <property type="entry name" value="PyrdxlP-dep_Trfase_major"/>
</dbReference>
<dbReference type="GO" id="GO:0030170">
    <property type="term" value="F:pyridoxal phosphate binding"/>
    <property type="evidence" value="ECO:0007669"/>
    <property type="project" value="InterPro"/>
</dbReference>
<dbReference type="EC" id="2.6.1.18" evidence="28"/>
<dbReference type="InterPro" id="IPR015424">
    <property type="entry name" value="PyrdxlP-dep_Trfase"/>
</dbReference>
<comment type="similarity">
    <text evidence="3 39">Belongs to the class-III pyridoxal-phosphate-dependent aminotransferase family.</text>
</comment>
<dbReference type="PANTHER" id="PTHR45688">
    <property type="match status" value="1"/>
</dbReference>
<dbReference type="eggNOG" id="KOG1404">
    <property type="taxonomic scope" value="Eukaryota"/>
</dbReference>
<evidence type="ECO:0000256" key="28">
    <source>
        <dbReference type="ARBA" id="ARBA00044055"/>
    </source>
</evidence>
<evidence type="ECO:0000256" key="35">
    <source>
        <dbReference type="ARBA" id="ARBA00048760"/>
    </source>
</evidence>
<evidence type="ECO:0000256" key="36">
    <source>
        <dbReference type="ARBA" id="ARBA00048916"/>
    </source>
</evidence>
<dbReference type="GO" id="GO:0019481">
    <property type="term" value="P:L-alanine catabolic process, by transamination"/>
    <property type="evidence" value="ECO:0000318"/>
    <property type="project" value="GO_Central"/>
</dbReference>
<comment type="catalytic activity">
    <reaction evidence="37">
        <text>N(omega),N('omega)-dimethyl-L-arginine + glyoxylate = 5-(3,3'-dimethylguanidino)-2-oxopentanoate + glycine</text>
        <dbReference type="Rhea" id="RHEA:77315"/>
        <dbReference type="ChEBI" id="CHEBI:36655"/>
        <dbReference type="ChEBI" id="CHEBI:57305"/>
        <dbReference type="ChEBI" id="CHEBI:197308"/>
        <dbReference type="ChEBI" id="CHEBI:197310"/>
    </reaction>
</comment>
<dbReference type="GO" id="GO:0016223">
    <property type="term" value="F:beta-alanine:pyruvate transaminase activity"/>
    <property type="evidence" value="ECO:0007669"/>
    <property type="project" value="UniProtKB-EC"/>
</dbReference>
<comment type="catalytic activity">
    <reaction evidence="34">
        <text>N(omega),N(omega)-dimethyl-L-arginine + 2-oxobutanoate = 5-(3,3-dimethylguanidino)-2-oxopentanoate + (2S)-2-aminobutanoate</text>
        <dbReference type="Rhea" id="RHEA:77351"/>
        <dbReference type="ChEBI" id="CHEBI:16763"/>
        <dbReference type="ChEBI" id="CHEBI:58326"/>
        <dbReference type="ChEBI" id="CHEBI:74359"/>
        <dbReference type="ChEBI" id="CHEBI:197301"/>
    </reaction>
</comment>
<evidence type="ECO:0000256" key="15">
    <source>
        <dbReference type="ARBA" id="ARBA00041845"/>
    </source>
</evidence>
<comment type="catalytic activity">
    <reaction evidence="22">
        <text>2-oxobutanoate + L-alanine = (2S)-2-aminobutanoate + pyruvate</text>
        <dbReference type="Rhea" id="RHEA:77355"/>
        <dbReference type="ChEBI" id="CHEBI:15361"/>
        <dbReference type="ChEBI" id="CHEBI:16763"/>
        <dbReference type="ChEBI" id="CHEBI:57972"/>
        <dbReference type="ChEBI" id="CHEBI:74359"/>
        <dbReference type="EC" id="2.6.1.44"/>
    </reaction>
</comment>
<comment type="catalytic activity">
    <reaction evidence="21">
        <text>N(omega),N(omega)-dimethyl-L-arginine + oxaloacetate = 5-(3,3-dimethylguanidino)-2-oxopentanoate + L-aspartate</text>
        <dbReference type="Rhea" id="RHEA:77343"/>
        <dbReference type="ChEBI" id="CHEBI:16452"/>
        <dbReference type="ChEBI" id="CHEBI:29991"/>
        <dbReference type="ChEBI" id="CHEBI:58326"/>
        <dbReference type="ChEBI" id="CHEBI:197301"/>
    </reaction>
</comment>
<comment type="cofactor">
    <cofactor evidence="1">
        <name>pyridoxal 5'-phosphate</name>
        <dbReference type="ChEBI" id="CHEBI:597326"/>
    </cofactor>
</comment>
<evidence type="ECO:0000256" key="23">
    <source>
        <dbReference type="ARBA" id="ARBA00043758"/>
    </source>
</evidence>
<comment type="catalytic activity">
    <reaction evidence="23">
        <text>N(omega)-methyl-L-arginine + pyruvate = 5-(3-methylguanidino)-2-oxopentanoate + L-alanine</text>
        <dbReference type="Rhea" id="RHEA:77319"/>
        <dbReference type="ChEBI" id="CHEBI:15361"/>
        <dbReference type="ChEBI" id="CHEBI:57972"/>
        <dbReference type="ChEBI" id="CHEBI:114953"/>
        <dbReference type="ChEBI" id="CHEBI:197314"/>
    </reaction>
</comment>
<dbReference type="PROSITE" id="PS00600">
    <property type="entry name" value="AA_TRANSFER_CLASS_3"/>
    <property type="match status" value="1"/>
</dbReference>
<dbReference type="InterPro" id="IPR005814">
    <property type="entry name" value="Aminotrans_3"/>
</dbReference>
<keyword evidence="10" id="KW-0496">Mitochondrion</keyword>
<gene>
    <name evidence="40" type="primary">AUGUSTUS-3.0.2_11528</name>
    <name evidence="40" type="ORF">TcasGA2_TC011528</name>
</gene>
<evidence type="ECO:0000256" key="37">
    <source>
        <dbReference type="ARBA" id="ARBA00049480"/>
    </source>
</evidence>
<comment type="catalytic activity">
    <reaction evidence="11">
        <text>glyoxylate + L-alanine = glycine + pyruvate</text>
        <dbReference type="Rhea" id="RHEA:24248"/>
        <dbReference type="ChEBI" id="CHEBI:15361"/>
        <dbReference type="ChEBI" id="CHEBI:36655"/>
        <dbReference type="ChEBI" id="CHEBI:57305"/>
        <dbReference type="ChEBI" id="CHEBI:57972"/>
        <dbReference type="EC" id="2.6.1.44"/>
    </reaction>
    <physiologicalReaction direction="left-to-right" evidence="11">
        <dbReference type="Rhea" id="RHEA:24249"/>
    </physiologicalReaction>
</comment>
<evidence type="ECO:0000256" key="39">
    <source>
        <dbReference type="RuleBase" id="RU003560"/>
    </source>
</evidence>
<dbReference type="InterPro" id="IPR049704">
    <property type="entry name" value="Aminotrans_3_PPA_site"/>
</dbReference>
<evidence type="ECO:0000256" key="16">
    <source>
        <dbReference type="ARBA" id="ARBA00042611"/>
    </source>
</evidence>
<comment type="catalytic activity">
    <reaction evidence="27">
        <text>2-oxopentanoate + N(omega),N(omega)-dimethyl-L-arginine = 5-(3,3-dimethylguanidino)-2-oxopentanoate + L-2-aminopentanoate</text>
        <dbReference type="Rhea" id="RHEA:77359"/>
        <dbReference type="ChEBI" id="CHEBI:28644"/>
        <dbReference type="ChEBI" id="CHEBI:58326"/>
        <dbReference type="ChEBI" id="CHEBI:58441"/>
        <dbReference type="ChEBI" id="CHEBI:197301"/>
    </reaction>
</comment>
<comment type="catalytic activity">
    <reaction evidence="25">
        <text>N(omega),N('omega)-dimethyl-L-arginine + pyruvate = 5-(3,3'-dimethylguanidino)-2-oxopentanoate + L-alanine</text>
        <dbReference type="Rhea" id="RHEA:77307"/>
        <dbReference type="ChEBI" id="CHEBI:15361"/>
        <dbReference type="ChEBI" id="CHEBI:57972"/>
        <dbReference type="ChEBI" id="CHEBI:197308"/>
        <dbReference type="ChEBI" id="CHEBI:197310"/>
    </reaction>
</comment>
<dbReference type="STRING" id="7070.D6W6C3"/>
<evidence type="ECO:0000256" key="26">
    <source>
        <dbReference type="ARBA" id="ARBA00043825"/>
    </source>
</evidence>
<dbReference type="Gene3D" id="3.90.1150.10">
    <property type="entry name" value="Aspartate Aminotransferase, domain 1"/>
    <property type="match status" value="1"/>
</dbReference>
<dbReference type="GO" id="GO:0047305">
    <property type="term" value="F:(R)-3-amino-2-methylpropionate-pyruvate transaminase activity"/>
    <property type="evidence" value="ECO:0007669"/>
    <property type="project" value="UniProtKB-EC"/>
</dbReference>
<evidence type="ECO:0000256" key="20">
    <source>
        <dbReference type="ARBA" id="ARBA00043726"/>
    </source>
</evidence>
<comment type="catalytic activity">
    <reaction evidence="18">
        <text>N(omega),N(omega)-dimethyl-L-arginine + pyruvate = 5-(3,3-dimethylguanidino)-2-oxopentanoate + L-alanine</text>
        <dbReference type="Rhea" id="RHEA:77303"/>
        <dbReference type="ChEBI" id="CHEBI:15361"/>
        <dbReference type="ChEBI" id="CHEBI:57972"/>
        <dbReference type="ChEBI" id="CHEBI:58326"/>
        <dbReference type="ChEBI" id="CHEBI:197301"/>
    </reaction>
</comment>
<evidence type="ECO:0000256" key="11">
    <source>
        <dbReference type="ARBA" id="ARBA00033660"/>
    </source>
</evidence>
<dbReference type="InterPro" id="IPR015422">
    <property type="entry name" value="PyrdxlP-dep_Trfase_small"/>
</dbReference>
<evidence type="ECO:0000256" key="6">
    <source>
        <dbReference type="ARBA" id="ARBA00022576"/>
    </source>
</evidence>
<dbReference type="SUPFAM" id="SSF53383">
    <property type="entry name" value="PLP-dependent transferases"/>
    <property type="match status" value="1"/>
</dbReference>
<dbReference type="GO" id="GO:0008453">
    <property type="term" value="F:alanine-glyoxylate transaminase activity"/>
    <property type="evidence" value="ECO:0000318"/>
    <property type="project" value="GO_Central"/>
</dbReference>
<keyword evidence="8 39" id="KW-0663">Pyridoxal phosphate</keyword>
<evidence type="ECO:0000313" key="40">
    <source>
        <dbReference type="EMBL" id="EFA11370.2"/>
    </source>
</evidence>
<evidence type="ECO:0000256" key="27">
    <source>
        <dbReference type="ARBA" id="ARBA00043826"/>
    </source>
</evidence>
<dbReference type="AlphaFoldDB" id="D6W6C3"/>
<dbReference type="Gene3D" id="3.40.640.10">
    <property type="entry name" value="Type I PLP-dependent aspartate aminotransferase-like (Major domain)"/>
    <property type="match status" value="1"/>
</dbReference>
<dbReference type="PIRSF" id="PIRSF000521">
    <property type="entry name" value="Transaminase_4ab_Lys_Orn"/>
    <property type="match status" value="1"/>
</dbReference>
<evidence type="ECO:0000256" key="5">
    <source>
        <dbReference type="ARBA" id="ARBA00013049"/>
    </source>
</evidence>
<dbReference type="FunFam" id="3.40.640.10:FF:000055">
    <property type="entry name" value="Alanine--glyoxylate aminotransferase 2, mitochondrial"/>
    <property type="match status" value="1"/>
</dbReference>
<comment type="catalytic activity">
    <reaction evidence="33">
        <text>2-oxohexanoate + N(omega),N(omega)-dimethyl-L-arginine = L-2-aminohexanoate + 5-(3,3-dimethylguanidino)-2-oxopentanoate</text>
        <dbReference type="Rhea" id="RHEA:77363"/>
        <dbReference type="ChEBI" id="CHEBI:35177"/>
        <dbReference type="ChEBI" id="CHEBI:58326"/>
        <dbReference type="ChEBI" id="CHEBI:58455"/>
        <dbReference type="ChEBI" id="CHEBI:197301"/>
    </reaction>
</comment>
<dbReference type="Pfam" id="PF00202">
    <property type="entry name" value="Aminotran_3"/>
    <property type="match status" value="1"/>
</dbReference>
<evidence type="ECO:0000256" key="25">
    <source>
        <dbReference type="ARBA" id="ARBA00043798"/>
    </source>
</evidence>
<dbReference type="EMBL" id="KQ971319">
    <property type="protein sequence ID" value="EFA11370.2"/>
    <property type="molecule type" value="Genomic_DNA"/>
</dbReference>
<evidence type="ECO:0000313" key="41">
    <source>
        <dbReference type="Proteomes" id="UP000007266"/>
    </source>
</evidence>
<comment type="catalytic activity">
    <reaction evidence="36">
        <text>oxaloacetate + L-alanine = L-aspartate + pyruvate</text>
        <dbReference type="Rhea" id="RHEA:77347"/>
        <dbReference type="ChEBI" id="CHEBI:15361"/>
        <dbReference type="ChEBI" id="CHEBI:16452"/>
        <dbReference type="ChEBI" id="CHEBI:29991"/>
        <dbReference type="ChEBI" id="CHEBI:57972"/>
    </reaction>
</comment>
<reference evidence="40 41" key="2">
    <citation type="journal article" date="2010" name="Nucleic Acids Res.">
        <title>BeetleBase in 2010: revisions to provide comprehensive genomic information for Tribolium castaneum.</title>
        <authorList>
            <person name="Kim H.S."/>
            <person name="Murphy T."/>
            <person name="Xia J."/>
            <person name="Caragea D."/>
            <person name="Park Y."/>
            <person name="Beeman R.W."/>
            <person name="Lorenzen M.D."/>
            <person name="Butcher S."/>
            <person name="Manak J.R."/>
            <person name="Brown S.J."/>
        </authorList>
    </citation>
    <scope>GENOME REANNOTATION</scope>
    <source>
        <strain evidence="40 41">Georgia GA2</strain>
    </source>
</reference>
<dbReference type="GO" id="GO:0005739">
    <property type="term" value="C:mitochondrion"/>
    <property type="evidence" value="ECO:0000318"/>
    <property type="project" value="GO_Central"/>
</dbReference>
<comment type="catalytic activity">
    <reaction evidence="19">
        <text>(2S)-2-aminobutanoate + glyoxylate = 2-oxobutanoate + glycine</text>
        <dbReference type="Rhea" id="RHEA:77339"/>
        <dbReference type="ChEBI" id="CHEBI:16763"/>
        <dbReference type="ChEBI" id="CHEBI:36655"/>
        <dbReference type="ChEBI" id="CHEBI:57305"/>
        <dbReference type="ChEBI" id="CHEBI:74359"/>
    </reaction>
</comment>
<dbReference type="Proteomes" id="UP000007266">
    <property type="component" value="Linkage group 3"/>
</dbReference>
<evidence type="ECO:0000256" key="19">
    <source>
        <dbReference type="ARBA" id="ARBA00043679"/>
    </source>
</evidence>
<keyword evidence="6 40" id="KW-0032">Aminotransferase</keyword>
<dbReference type="OMA" id="MVPGFKY"/>
<evidence type="ECO:0000256" key="34">
    <source>
        <dbReference type="ARBA" id="ARBA00048560"/>
    </source>
</evidence>
<comment type="catalytic activity">
    <reaction evidence="31">
        <text>N(omega),N(omega)-dimethyl-L-arginine + glyoxylate = 5-(3,3-dimethylguanidino)-2-oxopentanoate + glycine</text>
        <dbReference type="Rhea" id="RHEA:77311"/>
        <dbReference type="ChEBI" id="CHEBI:36655"/>
        <dbReference type="ChEBI" id="CHEBI:57305"/>
        <dbReference type="ChEBI" id="CHEBI:58326"/>
        <dbReference type="ChEBI" id="CHEBI:197301"/>
    </reaction>
</comment>
<evidence type="ECO:0000256" key="24">
    <source>
        <dbReference type="ARBA" id="ARBA00043777"/>
    </source>
</evidence>
<evidence type="ECO:0000256" key="13">
    <source>
        <dbReference type="ARBA" id="ARBA00039862"/>
    </source>
</evidence>
<evidence type="ECO:0000256" key="30">
    <source>
        <dbReference type="ARBA" id="ARBA00044258"/>
    </source>
</evidence>
<comment type="subcellular location">
    <subcellularLocation>
        <location evidence="2">Mitochondrion</location>
    </subcellularLocation>
</comment>
<evidence type="ECO:0000256" key="18">
    <source>
        <dbReference type="ARBA" id="ARBA00043669"/>
    </source>
</evidence>
<evidence type="ECO:0000256" key="9">
    <source>
        <dbReference type="ARBA" id="ARBA00022946"/>
    </source>
</evidence>
<evidence type="ECO:0000256" key="29">
    <source>
        <dbReference type="ARBA" id="ARBA00044257"/>
    </source>
</evidence>
<evidence type="ECO:0000256" key="7">
    <source>
        <dbReference type="ARBA" id="ARBA00022679"/>
    </source>
</evidence>
<evidence type="ECO:0000256" key="1">
    <source>
        <dbReference type="ARBA" id="ARBA00001933"/>
    </source>
</evidence>
<keyword evidence="9" id="KW-0809">Transit peptide</keyword>
<dbReference type="EC" id="2.6.1.40" evidence="12"/>
<dbReference type="InParanoid" id="D6W6C3"/>
<comment type="catalytic activity">
    <reaction evidence="35">
        <text>N(omega)-methyl-L-arginine + glyoxylate = 5-(3-methylguanidino)-2-oxopentanoate + glycine</text>
        <dbReference type="Rhea" id="RHEA:77323"/>
        <dbReference type="ChEBI" id="CHEBI:36655"/>
        <dbReference type="ChEBI" id="CHEBI:57305"/>
        <dbReference type="ChEBI" id="CHEBI:114953"/>
        <dbReference type="ChEBI" id="CHEBI:197314"/>
    </reaction>
</comment>
<evidence type="ECO:0000256" key="32">
    <source>
        <dbReference type="ARBA" id="ARBA00048264"/>
    </source>
</evidence>
<proteinExistence type="inferred from homology"/>
<evidence type="ECO:0000256" key="31">
    <source>
        <dbReference type="ARBA" id="ARBA00047892"/>
    </source>
</evidence>
<keyword evidence="41" id="KW-1185">Reference proteome</keyword>
<keyword evidence="7" id="KW-0808">Transferase</keyword>
<dbReference type="PANTHER" id="PTHR45688:SF3">
    <property type="entry name" value="ALANINE--GLYOXYLATE AMINOTRANSFERASE 2, MITOCHONDRIAL"/>
    <property type="match status" value="1"/>
</dbReference>
<reference evidence="40 41" key="1">
    <citation type="journal article" date="2008" name="Nature">
        <title>The genome of the model beetle and pest Tribolium castaneum.</title>
        <authorList>
            <consortium name="Tribolium Genome Sequencing Consortium"/>
            <person name="Richards S."/>
            <person name="Gibbs R.A."/>
            <person name="Weinstock G.M."/>
            <person name="Brown S.J."/>
            <person name="Denell R."/>
            <person name="Beeman R.W."/>
            <person name="Gibbs R."/>
            <person name="Beeman R.W."/>
            <person name="Brown S.J."/>
            <person name="Bucher G."/>
            <person name="Friedrich M."/>
            <person name="Grimmelikhuijzen C.J."/>
            <person name="Klingler M."/>
            <person name="Lorenzen M."/>
            <person name="Richards S."/>
            <person name="Roth S."/>
            <person name="Schroder R."/>
            <person name="Tautz D."/>
            <person name="Zdobnov E.M."/>
            <person name="Muzny D."/>
            <person name="Gibbs R.A."/>
            <person name="Weinstock G.M."/>
            <person name="Attaway T."/>
            <person name="Bell S."/>
            <person name="Buhay C.J."/>
            <person name="Chandrabose M.N."/>
            <person name="Chavez D."/>
            <person name="Clerk-Blankenburg K.P."/>
            <person name="Cree A."/>
            <person name="Dao M."/>
            <person name="Davis C."/>
            <person name="Chacko J."/>
            <person name="Dinh H."/>
            <person name="Dugan-Rocha S."/>
            <person name="Fowler G."/>
            <person name="Garner T.T."/>
            <person name="Garnes J."/>
            <person name="Gnirke A."/>
            <person name="Hawes A."/>
            <person name="Hernandez J."/>
            <person name="Hines S."/>
            <person name="Holder M."/>
            <person name="Hume J."/>
            <person name="Jhangiani S.N."/>
            <person name="Joshi V."/>
            <person name="Khan Z.M."/>
            <person name="Jackson L."/>
            <person name="Kovar C."/>
            <person name="Kowis A."/>
            <person name="Lee S."/>
            <person name="Lewis L.R."/>
            <person name="Margolis J."/>
            <person name="Morgan M."/>
            <person name="Nazareth L.V."/>
            <person name="Nguyen N."/>
            <person name="Okwuonu G."/>
            <person name="Parker D."/>
            <person name="Richards S."/>
            <person name="Ruiz S.J."/>
            <person name="Santibanez J."/>
            <person name="Savard J."/>
            <person name="Scherer S.E."/>
            <person name="Schneider B."/>
            <person name="Sodergren E."/>
            <person name="Tautz D."/>
            <person name="Vattahil S."/>
            <person name="Villasana D."/>
            <person name="White C.S."/>
            <person name="Wright R."/>
            <person name="Park Y."/>
            <person name="Beeman R.W."/>
            <person name="Lord J."/>
            <person name="Oppert B."/>
            <person name="Lorenzen M."/>
            <person name="Brown S."/>
            <person name="Wang L."/>
            <person name="Savard J."/>
            <person name="Tautz D."/>
            <person name="Richards S."/>
            <person name="Weinstock G."/>
            <person name="Gibbs R.A."/>
            <person name="Liu Y."/>
            <person name="Worley K."/>
            <person name="Weinstock G."/>
            <person name="Elsik C.G."/>
            <person name="Reese J.T."/>
            <person name="Elhaik E."/>
            <person name="Landan G."/>
            <person name="Graur D."/>
            <person name="Arensburger P."/>
            <person name="Atkinson P."/>
            <person name="Beeman R.W."/>
            <person name="Beidler J."/>
            <person name="Brown S.J."/>
            <person name="Demuth J.P."/>
            <person name="Drury D.W."/>
            <person name="Du Y.Z."/>
            <person name="Fujiwara H."/>
            <person name="Lorenzen M."/>
            <person name="Maselli V."/>
            <person name="Osanai M."/>
            <person name="Park Y."/>
            <person name="Robertson H.M."/>
            <person name="Tu Z."/>
            <person name="Wang J.J."/>
            <person name="Wang S."/>
            <person name="Richards S."/>
            <person name="Song H."/>
            <person name="Zhang L."/>
            <person name="Sodergren E."/>
            <person name="Werner D."/>
            <person name="Stanke M."/>
            <person name="Morgenstern B."/>
            <person name="Solovyev V."/>
            <person name="Kosarev P."/>
            <person name="Brown G."/>
            <person name="Chen H.C."/>
            <person name="Ermolaeva O."/>
            <person name="Hlavina W."/>
            <person name="Kapustin Y."/>
            <person name="Kiryutin B."/>
            <person name="Kitts P."/>
            <person name="Maglott D."/>
            <person name="Pruitt K."/>
            <person name="Sapojnikov V."/>
            <person name="Souvorov A."/>
            <person name="Mackey A.J."/>
            <person name="Waterhouse R.M."/>
            <person name="Wyder S."/>
            <person name="Zdobnov E.M."/>
            <person name="Zdobnov E.M."/>
            <person name="Wyder S."/>
            <person name="Kriventseva E.V."/>
            <person name="Kadowaki T."/>
            <person name="Bork P."/>
            <person name="Aranda M."/>
            <person name="Bao R."/>
            <person name="Beermann A."/>
            <person name="Berns N."/>
            <person name="Bolognesi R."/>
            <person name="Bonneton F."/>
            <person name="Bopp D."/>
            <person name="Brown S.J."/>
            <person name="Bucher G."/>
            <person name="Butts T."/>
            <person name="Chaumot A."/>
            <person name="Denell R.E."/>
            <person name="Ferrier D.E."/>
            <person name="Friedrich M."/>
            <person name="Gordon C.M."/>
            <person name="Jindra M."/>
            <person name="Klingler M."/>
            <person name="Lan Q."/>
            <person name="Lattorff H.M."/>
            <person name="Laudet V."/>
            <person name="von Levetsow C."/>
            <person name="Liu Z."/>
            <person name="Lutz R."/>
            <person name="Lynch J.A."/>
            <person name="da Fonseca R.N."/>
            <person name="Posnien N."/>
            <person name="Reuter R."/>
            <person name="Roth S."/>
            <person name="Savard J."/>
            <person name="Schinko J.B."/>
            <person name="Schmitt C."/>
            <person name="Schoppmeier M."/>
            <person name="Schroder R."/>
            <person name="Shippy T.D."/>
            <person name="Simonnet F."/>
            <person name="Marques-Souza H."/>
            <person name="Tautz D."/>
            <person name="Tomoyasu Y."/>
            <person name="Trauner J."/>
            <person name="Van der Zee M."/>
            <person name="Vervoort M."/>
            <person name="Wittkopp N."/>
            <person name="Wimmer E.A."/>
            <person name="Yang X."/>
            <person name="Jones A.K."/>
            <person name="Sattelle D.B."/>
            <person name="Ebert P.R."/>
            <person name="Nelson D."/>
            <person name="Scott J.G."/>
            <person name="Beeman R.W."/>
            <person name="Muthukrishnan S."/>
            <person name="Kramer K.J."/>
            <person name="Arakane Y."/>
            <person name="Beeman R.W."/>
            <person name="Zhu Q."/>
            <person name="Hogenkamp D."/>
            <person name="Dixit R."/>
            <person name="Oppert B."/>
            <person name="Jiang H."/>
            <person name="Zou Z."/>
            <person name="Marshall J."/>
            <person name="Elpidina E."/>
            <person name="Vinokurov K."/>
            <person name="Oppert C."/>
            <person name="Zou Z."/>
            <person name="Evans J."/>
            <person name="Lu Z."/>
            <person name="Zhao P."/>
            <person name="Sumathipala N."/>
            <person name="Altincicek B."/>
            <person name="Vilcinskas A."/>
            <person name="Williams M."/>
            <person name="Hultmark D."/>
            <person name="Hetru C."/>
            <person name="Jiang H."/>
            <person name="Grimmelikhuijzen C.J."/>
            <person name="Hauser F."/>
            <person name="Cazzamali G."/>
            <person name="Williamson M."/>
            <person name="Park Y."/>
            <person name="Li B."/>
            <person name="Tanaka Y."/>
            <person name="Predel R."/>
            <person name="Neupert S."/>
            <person name="Schachtner J."/>
            <person name="Verleyen P."/>
            <person name="Raible F."/>
            <person name="Bork P."/>
            <person name="Friedrich M."/>
            <person name="Walden K.K."/>
            <person name="Robertson H.M."/>
            <person name="Angeli S."/>
            <person name="Foret S."/>
            <person name="Bucher G."/>
            <person name="Schuetz S."/>
            <person name="Maleszka R."/>
            <person name="Wimmer E.A."/>
            <person name="Beeman R.W."/>
            <person name="Lorenzen M."/>
            <person name="Tomoyasu Y."/>
            <person name="Miller S.C."/>
            <person name="Grossmann D."/>
            <person name="Bucher G."/>
        </authorList>
    </citation>
    <scope>NUCLEOTIDE SEQUENCE [LARGE SCALE GENOMIC DNA]</scope>
    <source>
        <strain evidence="40 41">Georgia GA2</strain>
    </source>
</reference>
<dbReference type="EC" id="2.6.1.44" evidence="5"/>
<dbReference type="FunCoup" id="D6W6C3">
    <property type="interactions" value="101"/>
</dbReference>
<comment type="catalytic activity">
    <reaction evidence="32">
        <text>L-ornithine + glyoxylate = 5-amino-2-oxopentanoate + glycine</text>
        <dbReference type="Rhea" id="RHEA:77331"/>
        <dbReference type="ChEBI" id="CHEBI:36655"/>
        <dbReference type="ChEBI" id="CHEBI:46911"/>
        <dbReference type="ChEBI" id="CHEBI:57305"/>
        <dbReference type="ChEBI" id="CHEBI:58802"/>
    </reaction>
</comment>
<comment type="catalytic activity">
    <reaction evidence="24">
        <text>L-ornithine + pyruvate = 5-amino-2-oxopentanoate + L-alanine</text>
        <dbReference type="Rhea" id="RHEA:77327"/>
        <dbReference type="ChEBI" id="CHEBI:15361"/>
        <dbReference type="ChEBI" id="CHEBI:46911"/>
        <dbReference type="ChEBI" id="CHEBI:57972"/>
        <dbReference type="ChEBI" id="CHEBI:58802"/>
    </reaction>
</comment>
<dbReference type="GO" id="GO:0009436">
    <property type="term" value="P:glyoxylate catabolic process"/>
    <property type="evidence" value="ECO:0000318"/>
    <property type="project" value="GO_Central"/>
</dbReference>
<comment type="function">
    <text evidence="38">Multifunctional aminotransferase with a broad substrate specificity. Catalyzes the conversion of glyoxylate to glycine using alanine as the amino donor. Catalyzes metabolism of not L- but the D-isomer of D-beta-aminoisobutyric acid to generate 2-methyl-3-oxopropanoate and alanine. Catalyzes the transfer of the amino group from beta-alanine to pyruvate to yield L-alanine and 3-oxopropanoate. Can metabolize NG-monomethyl-L-arginine (NMMA), asymmetric NG,NG-dimethyl-L-arginine (ADMA) and symmetric NG,N'G-dimethyl-L-arginine (SDMA). ADMA is a potent inhibitor of nitric-oxide (NO) synthase, and this activity provides mechanism through which the kidney regulates blood pressure.</text>
</comment>
<evidence type="ECO:0000256" key="38">
    <source>
        <dbReference type="ARBA" id="ARBA00058068"/>
    </source>
</evidence>
<accession>D6W6C3</accession>
<organism evidence="40 41">
    <name type="scientific">Tribolium castaneum</name>
    <name type="common">Red flour beetle</name>
    <dbReference type="NCBI Taxonomy" id="7070"/>
    <lineage>
        <taxon>Eukaryota</taxon>
        <taxon>Metazoa</taxon>
        <taxon>Ecdysozoa</taxon>
        <taxon>Arthropoda</taxon>
        <taxon>Hexapoda</taxon>
        <taxon>Insecta</taxon>
        <taxon>Pterygota</taxon>
        <taxon>Neoptera</taxon>
        <taxon>Endopterygota</taxon>
        <taxon>Coleoptera</taxon>
        <taxon>Polyphaga</taxon>
        <taxon>Cucujiformia</taxon>
        <taxon>Tenebrionidae</taxon>
        <taxon>Tenebrionidae incertae sedis</taxon>
        <taxon>Tribolium</taxon>
    </lineage>
</organism>
<evidence type="ECO:0000256" key="21">
    <source>
        <dbReference type="ARBA" id="ARBA00043749"/>
    </source>
</evidence>
<evidence type="ECO:0000256" key="2">
    <source>
        <dbReference type="ARBA" id="ARBA00004173"/>
    </source>
</evidence>
<evidence type="ECO:0000256" key="4">
    <source>
        <dbReference type="ARBA" id="ARBA00011881"/>
    </source>
</evidence>
<sequence length="445" mass="49714">MYSSMPKCDFVPQKYTGPSFETMSEIRKTRLNPALTTYYGSPLAFHQGHMQWLFDINGRRYLDMFGGICTVSVGHSHPKITEALHKQIQKLTHVSNVYFHPKIHEYAVRLTEKFPGNLKVVYFVNSGSEANDLAVLMARSYTKNFDIVTLKNAYHGMTYQTMGLTSNTGYKYKVPQAPGIHNIMNPDVYRGLWGGTHCRDSPIQTSRSCSCSVENCEAKDKYLEQLRDIFKYNVRPGGLAAFFAESIQGVGGTVQFPKGYIKGAYKLVKEHGGLFISDEVQTGFGRTGEHFWGFEMHGIEPDIVTMAKSMGNGFPLAAVVTRPEIAQALASSMHFNTFGGNPLACTVGITVLDIIEEEQLQKNCLEIGTYFLKEMEKLKAKHSIIGDVRGKGLMLGVELVEDDKNASPLDSKRFMKMWEKTRDMGLIIGKGGLFGNVIRIKPPIV</sequence>
<dbReference type="CDD" id="cd00610">
    <property type="entry name" value="OAT_like"/>
    <property type="match status" value="1"/>
</dbReference>
<evidence type="ECO:0000256" key="10">
    <source>
        <dbReference type="ARBA" id="ARBA00023128"/>
    </source>
</evidence>
<evidence type="ECO:0000256" key="14">
    <source>
        <dbReference type="ARBA" id="ARBA00041662"/>
    </source>
</evidence>
<comment type="subunit">
    <text evidence="4">Homotetramer.</text>
</comment>
<evidence type="ECO:0000256" key="8">
    <source>
        <dbReference type="ARBA" id="ARBA00022898"/>
    </source>
</evidence>
<evidence type="ECO:0000256" key="17">
    <source>
        <dbReference type="ARBA" id="ARBA00042669"/>
    </source>
</evidence>
<evidence type="ECO:0000256" key="22">
    <source>
        <dbReference type="ARBA" id="ARBA00043751"/>
    </source>
</evidence>
<evidence type="ECO:0000256" key="12">
    <source>
        <dbReference type="ARBA" id="ARBA00039130"/>
    </source>
</evidence>
<evidence type="ECO:0000256" key="33">
    <source>
        <dbReference type="ARBA" id="ARBA00048500"/>
    </source>
</evidence>